<feature type="domain" description="HTH gntR-type" evidence="4">
    <location>
        <begin position="13"/>
        <end position="81"/>
    </location>
</feature>
<dbReference type="AlphaFoldDB" id="A0A1H8RC84"/>
<dbReference type="SMART" id="SM00345">
    <property type="entry name" value="HTH_GNTR"/>
    <property type="match status" value="1"/>
</dbReference>
<dbReference type="STRING" id="569882.SAMN04490248_10896"/>
<dbReference type="Gene3D" id="3.40.1410.10">
    <property type="entry name" value="Chorismate lyase-like"/>
    <property type="match status" value="1"/>
</dbReference>
<dbReference type="PRINTS" id="PR00035">
    <property type="entry name" value="HTHGNTR"/>
</dbReference>
<dbReference type="Proteomes" id="UP000198893">
    <property type="component" value="Unassembled WGS sequence"/>
</dbReference>
<name>A0A1H8RC84_9RHOB</name>
<dbReference type="SUPFAM" id="SSF64288">
    <property type="entry name" value="Chorismate lyase-like"/>
    <property type="match status" value="1"/>
</dbReference>
<keyword evidence="2" id="KW-0238">DNA-binding</keyword>
<evidence type="ECO:0000313" key="5">
    <source>
        <dbReference type="EMBL" id="SEO64139.1"/>
    </source>
</evidence>
<dbReference type="InterPro" id="IPR050679">
    <property type="entry name" value="Bact_HTH_transcr_reg"/>
</dbReference>
<evidence type="ECO:0000256" key="2">
    <source>
        <dbReference type="ARBA" id="ARBA00023125"/>
    </source>
</evidence>
<dbReference type="GO" id="GO:0003700">
    <property type="term" value="F:DNA-binding transcription factor activity"/>
    <property type="evidence" value="ECO:0007669"/>
    <property type="project" value="InterPro"/>
</dbReference>
<dbReference type="PANTHER" id="PTHR44846">
    <property type="entry name" value="MANNOSYL-D-GLYCERATE TRANSPORT/METABOLISM SYSTEM REPRESSOR MNGR-RELATED"/>
    <property type="match status" value="1"/>
</dbReference>
<dbReference type="Pfam" id="PF00392">
    <property type="entry name" value="GntR"/>
    <property type="match status" value="1"/>
</dbReference>
<keyword evidence="3" id="KW-0804">Transcription</keyword>
<dbReference type="CDD" id="cd07377">
    <property type="entry name" value="WHTH_GntR"/>
    <property type="match status" value="1"/>
</dbReference>
<evidence type="ECO:0000256" key="3">
    <source>
        <dbReference type="ARBA" id="ARBA00023163"/>
    </source>
</evidence>
<organism evidence="5 6">
    <name type="scientific">Salinihabitans flavidus</name>
    <dbReference type="NCBI Taxonomy" id="569882"/>
    <lineage>
        <taxon>Bacteria</taxon>
        <taxon>Pseudomonadati</taxon>
        <taxon>Pseudomonadota</taxon>
        <taxon>Alphaproteobacteria</taxon>
        <taxon>Rhodobacterales</taxon>
        <taxon>Roseobacteraceae</taxon>
        <taxon>Salinihabitans</taxon>
    </lineage>
</organism>
<dbReference type="SMART" id="SM00866">
    <property type="entry name" value="UTRA"/>
    <property type="match status" value="1"/>
</dbReference>
<reference evidence="5 6" key="1">
    <citation type="submission" date="2016-10" db="EMBL/GenBank/DDBJ databases">
        <authorList>
            <person name="de Groot N.N."/>
        </authorList>
    </citation>
    <scope>NUCLEOTIDE SEQUENCE [LARGE SCALE GENOMIC DNA]</scope>
    <source>
        <strain evidence="5 6">DSM 27842</strain>
    </source>
</reference>
<evidence type="ECO:0000256" key="1">
    <source>
        <dbReference type="ARBA" id="ARBA00023015"/>
    </source>
</evidence>
<proteinExistence type="predicted"/>
<protein>
    <submittedName>
        <fullName evidence="5">Transcriptional regulator, GntR family</fullName>
    </submittedName>
</protein>
<evidence type="ECO:0000259" key="4">
    <source>
        <dbReference type="PROSITE" id="PS50949"/>
    </source>
</evidence>
<dbReference type="SUPFAM" id="SSF46785">
    <property type="entry name" value="Winged helix' DNA-binding domain"/>
    <property type="match status" value="1"/>
</dbReference>
<dbReference type="InterPro" id="IPR028978">
    <property type="entry name" value="Chorismate_lyase_/UTRA_dom_sf"/>
</dbReference>
<evidence type="ECO:0000313" key="6">
    <source>
        <dbReference type="Proteomes" id="UP000198893"/>
    </source>
</evidence>
<dbReference type="GO" id="GO:0003677">
    <property type="term" value="F:DNA binding"/>
    <property type="evidence" value="ECO:0007669"/>
    <property type="project" value="UniProtKB-KW"/>
</dbReference>
<keyword evidence="1" id="KW-0805">Transcription regulation</keyword>
<dbReference type="InterPro" id="IPR036390">
    <property type="entry name" value="WH_DNA-bd_sf"/>
</dbReference>
<dbReference type="InterPro" id="IPR000524">
    <property type="entry name" value="Tscrpt_reg_HTH_GntR"/>
</dbReference>
<dbReference type="PROSITE" id="PS50949">
    <property type="entry name" value="HTH_GNTR"/>
    <property type="match status" value="1"/>
</dbReference>
<dbReference type="InterPro" id="IPR011663">
    <property type="entry name" value="UTRA"/>
</dbReference>
<dbReference type="Pfam" id="PF07702">
    <property type="entry name" value="UTRA"/>
    <property type="match status" value="1"/>
</dbReference>
<dbReference type="PANTHER" id="PTHR44846:SF16">
    <property type="entry name" value="TRANSCRIPTIONAL REGULATOR PHNF-RELATED"/>
    <property type="match status" value="1"/>
</dbReference>
<sequence length="240" mass="26754">MTVGGDTVTEVVRLSWKDVRDRVHGRVLDGTYAPGDRLPRDEDLAEEFGCARSTVQRAMQDLSLSGIVERRRKGGTRVRRDPVTRATLDIPITRNEVENRGAVYGYRLIGLTTEAVPPPVTAKFEMAGSEEMLRVRALHLADGHPFVFEDRWVSLRTVPEILEIDLAAQSANEWLVRNKPYTRCDLRFYAMNADAETAAILETGEGAALMVIERTTWIGLDPITSVKAVTAPGYEILTRS</sequence>
<keyword evidence="6" id="KW-1185">Reference proteome</keyword>
<accession>A0A1H8RC84</accession>
<dbReference type="EMBL" id="FODS01000008">
    <property type="protein sequence ID" value="SEO64139.1"/>
    <property type="molecule type" value="Genomic_DNA"/>
</dbReference>
<gene>
    <name evidence="5" type="ORF">SAMN04490248_10896</name>
</gene>
<dbReference type="Gene3D" id="1.10.10.10">
    <property type="entry name" value="Winged helix-like DNA-binding domain superfamily/Winged helix DNA-binding domain"/>
    <property type="match status" value="1"/>
</dbReference>
<dbReference type="InterPro" id="IPR036388">
    <property type="entry name" value="WH-like_DNA-bd_sf"/>
</dbReference>